<organism evidence="1 2">
    <name type="scientific">Chaenocephalus aceratus</name>
    <name type="common">Blackfin icefish</name>
    <name type="synonym">Chaenichthys aceratus</name>
    <dbReference type="NCBI Taxonomy" id="36190"/>
    <lineage>
        <taxon>Eukaryota</taxon>
        <taxon>Metazoa</taxon>
        <taxon>Chordata</taxon>
        <taxon>Craniata</taxon>
        <taxon>Vertebrata</taxon>
        <taxon>Euteleostomi</taxon>
        <taxon>Actinopterygii</taxon>
        <taxon>Neopterygii</taxon>
        <taxon>Teleostei</taxon>
        <taxon>Neoteleostei</taxon>
        <taxon>Acanthomorphata</taxon>
        <taxon>Eupercaria</taxon>
        <taxon>Perciformes</taxon>
        <taxon>Notothenioidei</taxon>
        <taxon>Channichthyidae</taxon>
        <taxon>Chaenocephalus</taxon>
    </lineage>
</organism>
<sequence>MTVYNELRLQKKLCDAVIRVENVEFHVHKIILCNCSPFFQVLFTRWSTPDCQVFDIPNVSADVMKLLIDFAYTEYVPVTQENVQELFIAADRYNVMGVVRACCDLLEQQLAPQNCIGIMKFTDIYYTPEIKKQGFPFHAKSL</sequence>
<comment type="caution">
    <text evidence="1">The sequence shown here is derived from an EMBL/GenBank/DDBJ whole genome shotgun (WGS) entry which is preliminary data.</text>
</comment>
<proteinExistence type="predicted"/>
<dbReference type="EMBL" id="CM043791">
    <property type="protein sequence ID" value="KAI4823723.1"/>
    <property type="molecule type" value="Genomic_DNA"/>
</dbReference>
<name>A0ACB9XBB1_CHAAC</name>
<accession>A0ACB9XBB1</accession>
<dbReference type="Proteomes" id="UP001057452">
    <property type="component" value="Chromosome 7"/>
</dbReference>
<evidence type="ECO:0000313" key="2">
    <source>
        <dbReference type="Proteomes" id="UP001057452"/>
    </source>
</evidence>
<gene>
    <name evidence="1" type="ORF">KUCAC02_012294</name>
</gene>
<protein>
    <submittedName>
        <fullName evidence="1">Uncharacterized protein</fullName>
    </submittedName>
</protein>
<keyword evidence="2" id="KW-1185">Reference proteome</keyword>
<evidence type="ECO:0000313" key="1">
    <source>
        <dbReference type="EMBL" id="KAI4823723.1"/>
    </source>
</evidence>
<reference evidence="1" key="1">
    <citation type="submission" date="2022-05" db="EMBL/GenBank/DDBJ databases">
        <title>Chromosome-level genome of Chaenocephalus aceratus.</title>
        <authorList>
            <person name="Park H."/>
        </authorList>
    </citation>
    <scope>NUCLEOTIDE SEQUENCE</scope>
    <source>
        <strain evidence="1">KU_202001</strain>
    </source>
</reference>